<evidence type="ECO:0000313" key="2">
    <source>
        <dbReference type="Proteomes" id="UP000838412"/>
    </source>
</evidence>
<dbReference type="Proteomes" id="UP000838412">
    <property type="component" value="Chromosome 1"/>
</dbReference>
<gene>
    <name evidence="1" type="primary">Hypp176</name>
    <name evidence="1" type="ORF">BLAG_LOCUS513</name>
</gene>
<keyword evidence="2" id="KW-1185">Reference proteome</keyword>
<protein>
    <submittedName>
        <fullName evidence="1">Hypp176 protein</fullName>
    </submittedName>
</protein>
<name>A0A8J9YHY4_BRALA</name>
<organism evidence="1 2">
    <name type="scientific">Branchiostoma lanceolatum</name>
    <name type="common">Common lancelet</name>
    <name type="synonym">Amphioxus lanceolatum</name>
    <dbReference type="NCBI Taxonomy" id="7740"/>
    <lineage>
        <taxon>Eukaryota</taxon>
        <taxon>Metazoa</taxon>
        <taxon>Chordata</taxon>
        <taxon>Cephalochordata</taxon>
        <taxon>Leptocardii</taxon>
        <taxon>Amphioxiformes</taxon>
        <taxon>Branchiostomatidae</taxon>
        <taxon>Branchiostoma</taxon>
    </lineage>
</organism>
<proteinExistence type="predicted"/>
<accession>A0A8J9YHY4</accession>
<dbReference type="AlphaFoldDB" id="A0A8J9YHY4"/>
<reference evidence="1" key="1">
    <citation type="submission" date="2022-01" db="EMBL/GenBank/DDBJ databases">
        <authorList>
            <person name="Braso-Vives M."/>
        </authorList>
    </citation>
    <scope>NUCLEOTIDE SEQUENCE</scope>
</reference>
<dbReference type="EMBL" id="OV696686">
    <property type="protein sequence ID" value="CAH1227738.1"/>
    <property type="molecule type" value="Genomic_DNA"/>
</dbReference>
<evidence type="ECO:0000313" key="1">
    <source>
        <dbReference type="EMBL" id="CAH1227738.1"/>
    </source>
</evidence>
<sequence length="78" mass="8615">MSEDPPVLTVETRSRSWGIGSPVFFGGRKRLLQKLQATEASQLTGLLQERALHVTPHLCQGYPGNQVGFHGNQLKLQC</sequence>